<dbReference type="RefSeq" id="WP_175525400.1">
    <property type="nucleotide sequence ID" value="NZ_PQFZ01000018.1"/>
</dbReference>
<accession>A0A2S4LYS7</accession>
<reference evidence="3 4" key="1">
    <citation type="submission" date="2018-01" db="EMBL/GenBank/DDBJ databases">
        <title>Genomic Encyclopedia of Type Strains, Phase III (KMG-III): the genomes of soil and plant-associated and newly described type strains.</title>
        <authorList>
            <person name="Whitman W."/>
        </authorList>
    </citation>
    <scope>NUCLEOTIDE SEQUENCE [LARGE SCALE GENOMIC DNA]</scope>
    <source>
        <strain evidence="3 4">1131</strain>
    </source>
</reference>
<evidence type="ECO:0000256" key="1">
    <source>
        <dbReference type="SAM" id="MobiDB-lite"/>
    </source>
</evidence>
<evidence type="ECO:0000313" key="3">
    <source>
        <dbReference type="EMBL" id="POR47577.1"/>
    </source>
</evidence>
<feature type="compositionally biased region" description="Basic and acidic residues" evidence="1">
    <location>
        <begin position="34"/>
        <end position="46"/>
    </location>
</feature>
<proteinExistence type="predicted"/>
<dbReference type="PROSITE" id="PS51257">
    <property type="entry name" value="PROKAR_LIPOPROTEIN"/>
    <property type="match status" value="1"/>
</dbReference>
<comment type="caution">
    <text evidence="3">The sequence shown here is derived from an EMBL/GenBank/DDBJ whole genome shotgun (WGS) entry which is preliminary data.</text>
</comment>
<gene>
    <name evidence="3" type="ORF">CYD53_11843</name>
</gene>
<evidence type="ECO:0000256" key="2">
    <source>
        <dbReference type="SAM" id="SignalP"/>
    </source>
</evidence>
<evidence type="ECO:0008006" key="5">
    <source>
        <dbReference type="Google" id="ProtNLM"/>
    </source>
</evidence>
<dbReference type="Proteomes" id="UP000236919">
    <property type="component" value="Unassembled WGS sequence"/>
</dbReference>
<name>A0A2S4LYS7_9HYPH</name>
<keyword evidence="4" id="KW-1185">Reference proteome</keyword>
<evidence type="ECO:0000313" key="4">
    <source>
        <dbReference type="Proteomes" id="UP000236919"/>
    </source>
</evidence>
<dbReference type="EMBL" id="PQFZ01000018">
    <property type="protein sequence ID" value="POR47577.1"/>
    <property type="molecule type" value="Genomic_DNA"/>
</dbReference>
<feature type="chain" id="PRO_5015603679" description="Lipoprotein" evidence="2">
    <location>
        <begin position="22"/>
        <end position="46"/>
    </location>
</feature>
<keyword evidence="2" id="KW-0732">Signal</keyword>
<organism evidence="3 4">
    <name type="scientific">Bosea psychrotolerans</name>
    <dbReference type="NCBI Taxonomy" id="1871628"/>
    <lineage>
        <taxon>Bacteria</taxon>
        <taxon>Pseudomonadati</taxon>
        <taxon>Pseudomonadota</taxon>
        <taxon>Alphaproteobacteria</taxon>
        <taxon>Hyphomicrobiales</taxon>
        <taxon>Boseaceae</taxon>
        <taxon>Bosea</taxon>
    </lineage>
</organism>
<feature type="region of interest" description="Disordered" evidence="1">
    <location>
        <begin position="23"/>
        <end position="46"/>
    </location>
</feature>
<dbReference type="AlphaFoldDB" id="A0A2S4LYS7"/>
<feature type="signal peptide" evidence="2">
    <location>
        <begin position="1"/>
        <end position="21"/>
    </location>
</feature>
<sequence length="46" mass="5010">MIRLSRLTLAALMTLALAACATTPPPDLTPPAKKRLDAKTTLENRY</sequence>
<protein>
    <recommendedName>
        <fullName evidence="5">Lipoprotein</fullName>
    </recommendedName>
</protein>